<keyword evidence="4" id="KW-1185">Reference proteome</keyword>
<evidence type="ECO:0000256" key="2">
    <source>
        <dbReference type="SAM" id="SignalP"/>
    </source>
</evidence>
<evidence type="ECO:0000313" key="3">
    <source>
        <dbReference type="EMBL" id="OAQ65021.1"/>
    </source>
</evidence>
<feature type="region of interest" description="Disordered" evidence="1">
    <location>
        <begin position="105"/>
        <end position="183"/>
    </location>
</feature>
<proteinExistence type="predicted"/>
<accession>A0A179FIF5</accession>
<evidence type="ECO:0000256" key="1">
    <source>
        <dbReference type="SAM" id="MobiDB-lite"/>
    </source>
</evidence>
<dbReference type="OrthoDB" id="4941141at2759"/>
<reference evidence="3 4" key="1">
    <citation type="journal article" date="2016" name="PLoS Pathog.">
        <title>Biosynthesis of antibiotic leucinostatins in bio-control fungus Purpureocillium lilacinum and their inhibition on phytophthora revealed by genome mining.</title>
        <authorList>
            <person name="Wang G."/>
            <person name="Liu Z."/>
            <person name="Lin R."/>
            <person name="Li E."/>
            <person name="Mao Z."/>
            <person name="Ling J."/>
            <person name="Yang Y."/>
            <person name="Yin W.B."/>
            <person name="Xie B."/>
        </authorList>
    </citation>
    <scope>NUCLEOTIDE SEQUENCE [LARGE SCALE GENOMIC DNA]</scope>
    <source>
        <strain evidence="3">170</strain>
    </source>
</reference>
<name>A0A179FIF5_METCM</name>
<organism evidence="3 4">
    <name type="scientific">Pochonia chlamydosporia 170</name>
    <dbReference type="NCBI Taxonomy" id="1380566"/>
    <lineage>
        <taxon>Eukaryota</taxon>
        <taxon>Fungi</taxon>
        <taxon>Dikarya</taxon>
        <taxon>Ascomycota</taxon>
        <taxon>Pezizomycotina</taxon>
        <taxon>Sordariomycetes</taxon>
        <taxon>Hypocreomycetidae</taxon>
        <taxon>Hypocreales</taxon>
        <taxon>Clavicipitaceae</taxon>
        <taxon>Pochonia</taxon>
    </lineage>
</organism>
<feature type="compositionally biased region" description="Low complexity" evidence="1">
    <location>
        <begin position="117"/>
        <end position="182"/>
    </location>
</feature>
<dbReference type="RefSeq" id="XP_018142335.1">
    <property type="nucleotide sequence ID" value="XM_018291753.1"/>
</dbReference>
<keyword evidence="2" id="KW-0732">Signal</keyword>
<dbReference type="GeneID" id="28855747"/>
<evidence type="ECO:0000313" key="4">
    <source>
        <dbReference type="Proteomes" id="UP000078397"/>
    </source>
</evidence>
<dbReference type="Proteomes" id="UP000078397">
    <property type="component" value="Unassembled WGS sequence"/>
</dbReference>
<dbReference type="AlphaFoldDB" id="A0A179FIF5"/>
<comment type="caution">
    <text evidence="3">The sequence shown here is derived from an EMBL/GenBank/DDBJ whole genome shotgun (WGS) entry which is preliminary data.</text>
</comment>
<dbReference type="EMBL" id="LSBJ02000005">
    <property type="protein sequence ID" value="OAQ65021.1"/>
    <property type="molecule type" value="Genomic_DNA"/>
</dbReference>
<gene>
    <name evidence="3" type="ORF">VFPPC_13982</name>
</gene>
<feature type="signal peptide" evidence="2">
    <location>
        <begin position="1"/>
        <end position="19"/>
    </location>
</feature>
<feature type="chain" id="PRO_5008101770" evidence="2">
    <location>
        <begin position="20"/>
        <end position="207"/>
    </location>
</feature>
<dbReference type="KEGG" id="pchm:VFPPC_13982"/>
<sequence length="207" mass="20607">MRFAVSAIIVGSLASTAIAAANPGFDFPDAVPVAKRQTSGPSYECHASCGYAIKNSATDGYCKDQSWVKLLDDCLNCALKYNIWQYYGEKVGAAAKKCGLDSTPKPVEGGGSSKVQSSTAAPSTTPVTTGAQQTTSPGQTTSGAGQSSQAPAPSTTPVVPTTGPTTVAPGTNSTTSGTPPVTAGGSQNMLSGLIVVGIAALAAANLC</sequence>
<dbReference type="STRING" id="1380566.A0A179FIF5"/>
<protein>
    <submittedName>
        <fullName evidence="3">Uncharacterized protein</fullName>
    </submittedName>
</protein>